<reference evidence="2 3" key="1">
    <citation type="journal article" date="2020" name="Nat. Food">
        <title>A phased Vanilla planifolia genome enables genetic improvement of flavour and production.</title>
        <authorList>
            <person name="Hasing T."/>
            <person name="Tang H."/>
            <person name="Brym M."/>
            <person name="Khazi F."/>
            <person name="Huang T."/>
            <person name="Chambers A.H."/>
        </authorList>
    </citation>
    <scope>NUCLEOTIDE SEQUENCE [LARGE SCALE GENOMIC DNA]</scope>
    <source>
        <tissue evidence="2">Leaf</tissue>
    </source>
</reference>
<name>A0A835ULE4_VANPL</name>
<gene>
    <name evidence="2" type="ORF">HPP92_020101</name>
</gene>
<evidence type="ECO:0000313" key="3">
    <source>
        <dbReference type="Proteomes" id="UP000639772"/>
    </source>
</evidence>
<sequence>MAHSSMHTESIIIHNVTTSVDDHATPPLVDFPIQGWADHINPPQERLTTVQRPASHQPKNPATHRHTSSPVNTPATWLTHNPNGEGTMTLHGQPNLISAQN</sequence>
<evidence type="ECO:0000256" key="1">
    <source>
        <dbReference type="SAM" id="MobiDB-lite"/>
    </source>
</evidence>
<comment type="caution">
    <text evidence="2">The sequence shown here is derived from an EMBL/GenBank/DDBJ whole genome shotgun (WGS) entry which is preliminary data.</text>
</comment>
<feature type="compositionally biased region" description="Polar residues" evidence="1">
    <location>
        <begin position="68"/>
        <end position="101"/>
    </location>
</feature>
<dbReference type="AlphaFoldDB" id="A0A835ULE4"/>
<feature type="region of interest" description="Disordered" evidence="1">
    <location>
        <begin position="40"/>
        <end position="101"/>
    </location>
</feature>
<proteinExistence type="predicted"/>
<evidence type="ECO:0000313" key="2">
    <source>
        <dbReference type="EMBL" id="KAG0465937.1"/>
    </source>
</evidence>
<accession>A0A835ULE4</accession>
<dbReference type="EMBL" id="JADCNM010000010">
    <property type="protein sequence ID" value="KAG0465937.1"/>
    <property type="molecule type" value="Genomic_DNA"/>
</dbReference>
<protein>
    <submittedName>
        <fullName evidence="2">Uncharacterized protein</fullName>
    </submittedName>
</protein>
<dbReference type="Proteomes" id="UP000639772">
    <property type="component" value="Chromosome 10"/>
</dbReference>
<feature type="compositionally biased region" description="Polar residues" evidence="1">
    <location>
        <begin position="46"/>
        <end position="60"/>
    </location>
</feature>
<organism evidence="2 3">
    <name type="scientific">Vanilla planifolia</name>
    <name type="common">Vanilla</name>
    <dbReference type="NCBI Taxonomy" id="51239"/>
    <lineage>
        <taxon>Eukaryota</taxon>
        <taxon>Viridiplantae</taxon>
        <taxon>Streptophyta</taxon>
        <taxon>Embryophyta</taxon>
        <taxon>Tracheophyta</taxon>
        <taxon>Spermatophyta</taxon>
        <taxon>Magnoliopsida</taxon>
        <taxon>Liliopsida</taxon>
        <taxon>Asparagales</taxon>
        <taxon>Orchidaceae</taxon>
        <taxon>Vanilloideae</taxon>
        <taxon>Vanilleae</taxon>
        <taxon>Vanilla</taxon>
    </lineage>
</organism>